<reference evidence="1 3" key="1">
    <citation type="journal article" date="2017" name="Nature">
        <title>The sunflower genome provides insights into oil metabolism, flowering and Asterid evolution.</title>
        <authorList>
            <person name="Badouin H."/>
            <person name="Gouzy J."/>
            <person name="Grassa C.J."/>
            <person name="Murat F."/>
            <person name="Staton S.E."/>
            <person name="Cottret L."/>
            <person name="Lelandais-Briere C."/>
            <person name="Owens G.L."/>
            <person name="Carrere S."/>
            <person name="Mayjonade B."/>
            <person name="Legrand L."/>
            <person name="Gill N."/>
            <person name="Kane N.C."/>
            <person name="Bowers J.E."/>
            <person name="Hubner S."/>
            <person name="Bellec A."/>
            <person name="Berard A."/>
            <person name="Berges H."/>
            <person name="Blanchet N."/>
            <person name="Boniface M.C."/>
            <person name="Brunel D."/>
            <person name="Catrice O."/>
            <person name="Chaidir N."/>
            <person name="Claudel C."/>
            <person name="Donnadieu C."/>
            <person name="Faraut T."/>
            <person name="Fievet G."/>
            <person name="Helmstetter N."/>
            <person name="King M."/>
            <person name="Knapp S.J."/>
            <person name="Lai Z."/>
            <person name="Le Paslier M.C."/>
            <person name="Lippi Y."/>
            <person name="Lorenzon L."/>
            <person name="Mandel J.R."/>
            <person name="Marage G."/>
            <person name="Marchand G."/>
            <person name="Marquand E."/>
            <person name="Bret-Mestries E."/>
            <person name="Morien E."/>
            <person name="Nambeesan S."/>
            <person name="Nguyen T."/>
            <person name="Pegot-Espagnet P."/>
            <person name="Pouilly N."/>
            <person name="Raftis F."/>
            <person name="Sallet E."/>
            <person name="Schiex T."/>
            <person name="Thomas J."/>
            <person name="Vandecasteele C."/>
            <person name="Vares D."/>
            <person name="Vear F."/>
            <person name="Vautrin S."/>
            <person name="Crespi M."/>
            <person name="Mangin B."/>
            <person name="Burke J.M."/>
            <person name="Salse J."/>
            <person name="Munos S."/>
            <person name="Vincourt P."/>
            <person name="Rieseberg L.H."/>
            <person name="Langlade N.B."/>
        </authorList>
    </citation>
    <scope>NUCLEOTIDE SEQUENCE [LARGE SCALE GENOMIC DNA]</scope>
    <source>
        <strain evidence="3">cv. SF193</strain>
        <tissue evidence="1">Leaves</tissue>
    </source>
</reference>
<dbReference type="Proteomes" id="UP000215914">
    <property type="component" value="Chromosome 3"/>
</dbReference>
<keyword evidence="3" id="KW-1185">Reference proteome</keyword>
<dbReference type="InParanoid" id="A0A251VCV1"/>
<sequence length="70" mass="7940">MGLFLAKGTLNLDRNRGSPASLIGWVMMVGLRWWVGGDGGGERRLWWWKVVVETGGYFRRGRLTSPAFRT</sequence>
<evidence type="ECO:0000313" key="2">
    <source>
        <dbReference type="EMBL" id="OTG33089.1"/>
    </source>
</evidence>
<evidence type="ECO:0000313" key="3">
    <source>
        <dbReference type="Proteomes" id="UP000215914"/>
    </source>
</evidence>
<reference evidence="1" key="3">
    <citation type="submission" date="2020-06" db="EMBL/GenBank/DDBJ databases">
        <title>Helianthus annuus Genome sequencing and assembly Release 2.</title>
        <authorList>
            <person name="Gouzy J."/>
            <person name="Langlade N."/>
            <person name="Munos S."/>
        </authorList>
    </citation>
    <scope>NUCLEOTIDE SEQUENCE</scope>
    <source>
        <tissue evidence="1">Leaves</tissue>
    </source>
</reference>
<protein>
    <submittedName>
        <fullName evidence="2">Uncharacterized protein</fullName>
    </submittedName>
</protein>
<gene>
    <name evidence="2" type="ORF">HannXRQ_Chr03g0093691</name>
    <name evidence="1" type="ORF">HanXRQr2_Chr03g0138151</name>
</gene>
<accession>A0A251VCV1</accession>
<dbReference type="Gramene" id="mRNA:HanXRQr2_Chr03g0138151">
    <property type="protein sequence ID" value="mRNA:HanXRQr2_Chr03g0138151"/>
    <property type="gene ID" value="HanXRQr2_Chr03g0138151"/>
</dbReference>
<reference evidence="2" key="2">
    <citation type="submission" date="2017-02" db="EMBL/GenBank/DDBJ databases">
        <title>Sunflower complete genome.</title>
        <authorList>
            <person name="Langlade N."/>
            <person name="Munos S."/>
        </authorList>
    </citation>
    <scope>NUCLEOTIDE SEQUENCE [LARGE SCALE GENOMIC DNA]</scope>
    <source>
        <tissue evidence="2">Leaves</tissue>
    </source>
</reference>
<name>A0A251VCV1_HELAN</name>
<proteinExistence type="predicted"/>
<dbReference type="EMBL" id="CM007892">
    <property type="protein sequence ID" value="OTG33089.1"/>
    <property type="molecule type" value="Genomic_DNA"/>
</dbReference>
<dbReference type="AlphaFoldDB" id="A0A251VCV1"/>
<evidence type="ECO:0000313" key="1">
    <source>
        <dbReference type="EMBL" id="KAF5816788.1"/>
    </source>
</evidence>
<dbReference type="EMBL" id="MNCJ02000318">
    <property type="protein sequence ID" value="KAF5816788.1"/>
    <property type="molecule type" value="Genomic_DNA"/>
</dbReference>
<organism evidence="2 3">
    <name type="scientific">Helianthus annuus</name>
    <name type="common">Common sunflower</name>
    <dbReference type="NCBI Taxonomy" id="4232"/>
    <lineage>
        <taxon>Eukaryota</taxon>
        <taxon>Viridiplantae</taxon>
        <taxon>Streptophyta</taxon>
        <taxon>Embryophyta</taxon>
        <taxon>Tracheophyta</taxon>
        <taxon>Spermatophyta</taxon>
        <taxon>Magnoliopsida</taxon>
        <taxon>eudicotyledons</taxon>
        <taxon>Gunneridae</taxon>
        <taxon>Pentapetalae</taxon>
        <taxon>asterids</taxon>
        <taxon>campanulids</taxon>
        <taxon>Asterales</taxon>
        <taxon>Asteraceae</taxon>
        <taxon>Asteroideae</taxon>
        <taxon>Heliantheae alliance</taxon>
        <taxon>Heliantheae</taxon>
        <taxon>Helianthus</taxon>
    </lineage>
</organism>